<keyword evidence="6" id="KW-1185">Reference proteome</keyword>
<reference evidence="5 6" key="1">
    <citation type="journal article" date="2007" name="J. Bacteriol.">
        <title>The genome sequence of avian pathogenic Escherichia coli strain O1:K1:H7 shares strong similarities with human extraintestinal pathogenic E. coli genomes.</title>
        <authorList>
            <person name="Johnson T.J."/>
            <person name="Kariyawasam S."/>
            <person name="Wannemuehler Y."/>
            <person name="Mangiamele P."/>
            <person name="Johnson S.J."/>
            <person name="Doetkott C."/>
            <person name="Skyberg J.A."/>
            <person name="Lynne A.M."/>
            <person name="Johnson J.R."/>
            <person name="Nolan L.K."/>
        </authorList>
    </citation>
    <scope>NUCLEOTIDE SEQUENCE [LARGE SCALE GENOMIC DNA]</scope>
    <source>
        <strain evidence="5">APEC O1</strain>
    </source>
</reference>
<dbReference type="KEGG" id="ecv:APECO1_1642"/>
<dbReference type="InterPro" id="IPR011004">
    <property type="entry name" value="Trimer_LpxA-like_sf"/>
</dbReference>
<dbReference type="Pfam" id="PF25087">
    <property type="entry name" value="GMPPB_C"/>
    <property type="match status" value="1"/>
</dbReference>
<accession>A0A0H2YW63</accession>
<proteinExistence type="predicted"/>
<gene>
    <name evidence="5" type="ORF">APECO1_1642</name>
</gene>
<dbReference type="SUPFAM" id="SSF51161">
    <property type="entry name" value="Trimeric LpxA-like enzymes"/>
    <property type="match status" value="1"/>
</dbReference>
<dbReference type="PANTHER" id="PTHR43584:SF8">
    <property type="entry name" value="N-ACETYLMURAMATE ALPHA-1-PHOSPHATE URIDYLYLTRANSFERASE"/>
    <property type="match status" value="1"/>
</dbReference>
<dbReference type="InterPro" id="IPR056729">
    <property type="entry name" value="GMPPB_C"/>
</dbReference>
<dbReference type="Gene3D" id="2.160.10.10">
    <property type="entry name" value="Hexapeptide repeat proteins"/>
    <property type="match status" value="1"/>
</dbReference>
<feature type="domain" description="Mannose-1-phosphate guanyltransferase C-terminal" evidence="4">
    <location>
        <begin position="86"/>
        <end position="161"/>
    </location>
</feature>
<dbReference type="Proteomes" id="UP000008216">
    <property type="component" value="Chromosome"/>
</dbReference>
<dbReference type="AlphaFoldDB" id="A0A0H2YW63"/>
<dbReference type="GO" id="GO:0016779">
    <property type="term" value="F:nucleotidyltransferase activity"/>
    <property type="evidence" value="ECO:0007669"/>
    <property type="project" value="UniProtKB-ARBA"/>
</dbReference>
<evidence type="ECO:0000256" key="1">
    <source>
        <dbReference type="ARBA" id="ARBA00022679"/>
    </source>
</evidence>
<protein>
    <submittedName>
        <fullName evidence="5">Transferase</fullName>
    </submittedName>
</protein>
<dbReference type="EMBL" id="CP000468">
    <property type="protein sequence ID" value="ABI99827.1"/>
    <property type="molecule type" value="Genomic_DNA"/>
</dbReference>
<dbReference type="PANTHER" id="PTHR43584">
    <property type="entry name" value="NUCLEOTIDYL TRANSFERASE"/>
    <property type="match status" value="1"/>
</dbReference>
<evidence type="ECO:0000313" key="6">
    <source>
        <dbReference type="Proteomes" id="UP000008216"/>
    </source>
</evidence>
<dbReference type="HOGENOM" id="CLU_121353_0_0_6"/>
<dbReference type="GO" id="GO:0016746">
    <property type="term" value="F:acyltransferase activity"/>
    <property type="evidence" value="ECO:0007669"/>
    <property type="project" value="UniProtKB-KW"/>
</dbReference>
<dbReference type="InterPro" id="IPR050065">
    <property type="entry name" value="GlmU-like"/>
</dbReference>
<sequence>MPSGLFMDLLPFLLDANLSATNPPAIPHWWKCQPLIPTLLSQELKNYLKLNVKEKNIQIADQVIIDESAGEVVIGANTRICHGAVIQGPVVIGANCLIGNYAFIRPGTIISNGVRIGFATEIKNAVIEAEATIGPQCFIADSVVANQAYLGAQVRTSNHRLDEQPVSVRTPDGIIATGCDKLGCYIGQRSRLGVQVIILPGRIISPNTQLGPRVIVERNLPTGTYSLRQELIRTGD</sequence>
<evidence type="ECO:0000313" key="5">
    <source>
        <dbReference type="EMBL" id="ABI99827.1"/>
    </source>
</evidence>
<keyword evidence="2" id="KW-0677">Repeat</keyword>
<evidence type="ECO:0000256" key="2">
    <source>
        <dbReference type="ARBA" id="ARBA00022737"/>
    </source>
</evidence>
<evidence type="ECO:0000256" key="3">
    <source>
        <dbReference type="ARBA" id="ARBA00023315"/>
    </source>
</evidence>
<name>A0A0H2YW63_ECOK1</name>
<keyword evidence="1 5" id="KW-0808">Transferase</keyword>
<evidence type="ECO:0000259" key="4">
    <source>
        <dbReference type="Pfam" id="PF25087"/>
    </source>
</evidence>
<organism evidence="5 6">
    <name type="scientific">Escherichia coli O1:K1 / APEC</name>
    <dbReference type="NCBI Taxonomy" id="405955"/>
    <lineage>
        <taxon>Bacteria</taxon>
        <taxon>Pseudomonadati</taxon>
        <taxon>Pseudomonadota</taxon>
        <taxon>Gammaproteobacteria</taxon>
        <taxon>Enterobacterales</taxon>
        <taxon>Enterobacteriaceae</taxon>
        <taxon>Escherichia</taxon>
    </lineage>
</organism>
<keyword evidence="3" id="KW-0012">Acyltransferase</keyword>